<dbReference type="EMBL" id="NBSK02000003">
    <property type="protein sequence ID" value="KAJ0217440.1"/>
    <property type="molecule type" value="Genomic_DNA"/>
</dbReference>
<comment type="caution">
    <text evidence="2">The sequence shown here is derived from an EMBL/GenBank/DDBJ whole genome shotgun (WGS) entry which is preliminary data.</text>
</comment>
<dbReference type="Proteomes" id="UP000235145">
    <property type="component" value="Unassembled WGS sequence"/>
</dbReference>
<accession>A0A9R1W7D4</accession>
<feature type="region of interest" description="Disordered" evidence="1">
    <location>
        <begin position="52"/>
        <end position="85"/>
    </location>
</feature>
<feature type="compositionally biased region" description="Basic residues" evidence="1">
    <location>
        <begin position="52"/>
        <end position="71"/>
    </location>
</feature>
<reference evidence="2 3" key="1">
    <citation type="journal article" date="2017" name="Nat. Commun.">
        <title>Genome assembly with in vitro proximity ligation data and whole-genome triplication in lettuce.</title>
        <authorList>
            <person name="Reyes-Chin-Wo S."/>
            <person name="Wang Z."/>
            <person name="Yang X."/>
            <person name="Kozik A."/>
            <person name="Arikit S."/>
            <person name="Song C."/>
            <person name="Xia L."/>
            <person name="Froenicke L."/>
            <person name="Lavelle D.O."/>
            <person name="Truco M.J."/>
            <person name="Xia R."/>
            <person name="Zhu S."/>
            <person name="Xu C."/>
            <person name="Xu H."/>
            <person name="Xu X."/>
            <person name="Cox K."/>
            <person name="Korf I."/>
            <person name="Meyers B.C."/>
            <person name="Michelmore R.W."/>
        </authorList>
    </citation>
    <scope>NUCLEOTIDE SEQUENCE [LARGE SCALE GENOMIC DNA]</scope>
    <source>
        <strain evidence="3">cv. Salinas</strain>
        <tissue evidence="2">Seedlings</tissue>
    </source>
</reference>
<keyword evidence="3" id="KW-1185">Reference proteome</keyword>
<sequence length="146" mass="16899">MGYSEPQKWHLLLSPSPSNRSKTRLDVYEEATDLYSHVAITRSNLLIYNKAKKRRVNNKPKKMRHNGRSKKEKSISFPSVSSPRNDEDYGYNFDRSRFLINDLIMWNDAAKSTLFESKRNLKLKGDDILKASRVILLALNLVISKA</sequence>
<feature type="region of interest" description="Disordered" evidence="1">
    <location>
        <begin position="1"/>
        <end position="20"/>
    </location>
</feature>
<proteinExistence type="predicted"/>
<gene>
    <name evidence="2" type="ORF">LSAT_V11C300155970</name>
</gene>
<protein>
    <submittedName>
        <fullName evidence="2">Uncharacterized protein</fullName>
    </submittedName>
</protein>
<organism evidence="2 3">
    <name type="scientific">Lactuca sativa</name>
    <name type="common">Garden lettuce</name>
    <dbReference type="NCBI Taxonomy" id="4236"/>
    <lineage>
        <taxon>Eukaryota</taxon>
        <taxon>Viridiplantae</taxon>
        <taxon>Streptophyta</taxon>
        <taxon>Embryophyta</taxon>
        <taxon>Tracheophyta</taxon>
        <taxon>Spermatophyta</taxon>
        <taxon>Magnoliopsida</taxon>
        <taxon>eudicotyledons</taxon>
        <taxon>Gunneridae</taxon>
        <taxon>Pentapetalae</taxon>
        <taxon>asterids</taxon>
        <taxon>campanulids</taxon>
        <taxon>Asterales</taxon>
        <taxon>Asteraceae</taxon>
        <taxon>Cichorioideae</taxon>
        <taxon>Cichorieae</taxon>
        <taxon>Lactucinae</taxon>
        <taxon>Lactuca</taxon>
    </lineage>
</organism>
<evidence type="ECO:0000313" key="2">
    <source>
        <dbReference type="EMBL" id="KAJ0217440.1"/>
    </source>
</evidence>
<dbReference type="AlphaFoldDB" id="A0A9R1W7D4"/>
<name>A0A9R1W7D4_LACSA</name>
<evidence type="ECO:0000313" key="3">
    <source>
        <dbReference type="Proteomes" id="UP000235145"/>
    </source>
</evidence>
<evidence type="ECO:0000256" key="1">
    <source>
        <dbReference type="SAM" id="MobiDB-lite"/>
    </source>
</evidence>